<feature type="region of interest" description="Disordered" evidence="1">
    <location>
        <begin position="948"/>
        <end position="1052"/>
    </location>
</feature>
<feature type="transmembrane region" description="Helical" evidence="2">
    <location>
        <begin position="605"/>
        <end position="627"/>
    </location>
</feature>
<organism evidence="3 4">
    <name type="scientific">Besnoitia besnoiti</name>
    <name type="common">Apicomplexan protozoan</name>
    <dbReference type="NCBI Taxonomy" id="94643"/>
    <lineage>
        <taxon>Eukaryota</taxon>
        <taxon>Sar</taxon>
        <taxon>Alveolata</taxon>
        <taxon>Apicomplexa</taxon>
        <taxon>Conoidasida</taxon>
        <taxon>Coccidia</taxon>
        <taxon>Eucoccidiorida</taxon>
        <taxon>Eimeriorina</taxon>
        <taxon>Sarcocystidae</taxon>
        <taxon>Besnoitia</taxon>
    </lineage>
</organism>
<feature type="compositionally biased region" description="Basic and acidic residues" evidence="1">
    <location>
        <begin position="1115"/>
        <end position="1146"/>
    </location>
</feature>
<dbReference type="KEGG" id="bbes:BESB_051550"/>
<feature type="region of interest" description="Disordered" evidence="1">
    <location>
        <begin position="553"/>
        <end position="576"/>
    </location>
</feature>
<feature type="region of interest" description="Disordered" evidence="1">
    <location>
        <begin position="811"/>
        <end position="846"/>
    </location>
</feature>
<feature type="region of interest" description="Disordered" evidence="1">
    <location>
        <begin position="249"/>
        <end position="273"/>
    </location>
</feature>
<feature type="compositionally biased region" description="Low complexity" evidence="1">
    <location>
        <begin position="1337"/>
        <end position="1357"/>
    </location>
</feature>
<feature type="region of interest" description="Disordered" evidence="1">
    <location>
        <begin position="49"/>
        <end position="212"/>
    </location>
</feature>
<evidence type="ECO:0000256" key="1">
    <source>
        <dbReference type="SAM" id="MobiDB-lite"/>
    </source>
</evidence>
<feature type="compositionally biased region" description="Basic and acidic residues" evidence="1">
    <location>
        <begin position="985"/>
        <end position="1001"/>
    </location>
</feature>
<reference evidence="3 4" key="1">
    <citation type="submission" date="2017-09" db="EMBL/GenBank/DDBJ databases">
        <title>Genome sequencing of Besnoitia besnoiti strain Bb-Ger1.</title>
        <authorList>
            <person name="Schares G."/>
            <person name="Venepally P."/>
            <person name="Lorenzi H.A."/>
        </authorList>
    </citation>
    <scope>NUCLEOTIDE SEQUENCE [LARGE SCALE GENOMIC DNA]</scope>
    <source>
        <strain evidence="3 4">Bb-Ger1</strain>
    </source>
</reference>
<evidence type="ECO:0008006" key="5">
    <source>
        <dbReference type="Google" id="ProtNLM"/>
    </source>
</evidence>
<keyword evidence="4" id="KW-1185">Reference proteome</keyword>
<feature type="compositionally biased region" description="Basic and acidic residues" evidence="1">
    <location>
        <begin position="100"/>
        <end position="111"/>
    </location>
</feature>
<dbReference type="GeneID" id="40310084"/>
<proteinExistence type="predicted"/>
<feature type="compositionally biased region" description="Basic and acidic residues" evidence="1">
    <location>
        <begin position="1259"/>
        <end position="1268"/>
    </location>
</feature>
<dbReference type="EMBL" id="NWUJ01000004">
    <property type="protein sequence ID" value="PFH35504.1"/>
    <property type="molecule type" value="Genomic_DNA"/>
</dbReference>
<feature type="compositionally biased region" description="Basic residues" evidence="1">
    <location>
        <begin position="49"/>
        <end position="75"/>
    </location>
</feature>
<feature type="compositionally biased region" description="Basic and acidic residues" evidence="1">
    <location>
        <begin position="1209"/>
        <end position="1223"/>
    </location>
</feature>
<keyword evidence="2" id="KW-0812">Transmembrane</keyword>
<dbReference type="VEuPathDB" id="ToxoDB:BESB_051550"/>
<feature type="compositionally biased region" description="Low complexity" evidence="1">
    <location>
        <begin position="1171"/>
        <end position="1183"/>
    </location>
</feature>
<feature type="compositionally biased region" description="Low complexity" evidence="1">
    <location>
        <begin position="878"/>
        <end position="892"/>
    </location>
</feature>
<feature type="compositionally biased region" description="Basic and acidic residues" evidence="1">
    <location>
        <begin position="76"/>
        <end position="91"/>
    </location>
</feature>
<feature type="compositionally biased region" description="Basic and acidic residues" evidence="1">
    <location>
        <begin position="1306"/>
        <end position="1330"/>
    </location>
</feature>
<sequence>MQSAPSWGGAVVFVALGTWGDVLPLFSVALHVLEGGLRGALLCEKRAAQHSRKRAAQHSRKRAAQHSRKRAAQHSKKLDSDRRPSRPEAPIRGRGATSCEGRDSCREREDNAPSCERQPPRTEASRGRAANLLPGARGGDSPTTCAQDGGDSRGTPGRTEDRGEAADPACQTAEPLGREGESEDVSGEAGGRRGSGDGATEERDPDESTDSATRSVGVLEVFFATHQCWISPLVSSFCSSSSALASPSCYQSAPSSASSSRPSPFASSPSPSPASPALSALSSLCAPLNRSAGPLFECIAADEAHTRRVRAEEGAAALLSEIYQRTRGCGRSVSGMARSPRGTREPMPPRVRLSFIAIPSSPLRPSAASLTDPAELAPLLTLLCGPTFSPLVVPSPRSFSYLHSSFFPSPSSPSSPRASLPSSSSSRPFPPSSFSLASFSICVCSLFSAVWLHAAEKAGLRRLLLVPSPQQALRAPPAGLMEALLEEAPALAAEAAEARAHKFLREEHREAKRDVGGSARSEAPPQLLGGAAQEETAARGWCAEASADSEDVGARAAQKESPLSDGGGRSGGHLPRRDRERRLTQWAIERLGGDPLPLRLEDLSLFAAFSVVVFAFFVVSCFFSFFICFSSSWCYLRVCLGDRGGGVEPADSPARSSPLLSPSPFLFAEAANARSHVRFFSDSGRELCAALLGERPAQSREKAHTTQNWRTSPASGAVGSSAATAAEAAPAAHVKHLLSLLRGGRGCQQEGAQRLIYVSFGSMHCAELRFLPSAQTLSRVFARVACLLDVRVLLHIPFLSLAPGLDEASPLGARAPSALRREDVSSLPPTSDLSASPPRPSSSFAPPHSLDSPSLYSYALAAPSAASQRAVARDPAVAPSSLSSSPLFPSRASAREPERGGGLPWRVALLSAWLANLPLLFSQLSGAFDLTCFVTHASAGAAATFAPLRSPGQAKPCRRHDPEARARQAAERTWANNPPKGAAQVREEGEAAAGADEREAGAGRSWTDPQQPAEGAPNRGRRGNAQEGEREREEEEGDGQEAKGGDEDRRYARQPAAAAPAWLVFPFFYDQPYIARRLQTLALASVASEALLDALEALAEAEQEAGAEAAACSKTKRDAERIPSEEERAASRLESDQREADARPKEEEGEGEKDEKARGTRRCPRGGHMQAGSSPLSSSGLEASGERMERCEREVVDLLAREVLQAVRLRGEGARRQPARREASLAAVAAWRPDSAETAEEGQRVAWRDASQNGGSRNECVEKRTGGRDDEDSNTAPDPTPDRERSEARAAASSPCGRATRTPPRKNREGELRAQRETGRGGGVEAREETREEEESPTAAAHATREAASGAPGPAGAAVAARMILAALRHRALKRAVATPRSEALREADEE</sequence>
<dbReference type="Proteomes" id="UP000224006">
    <property type="component" value="Chromosome IV"/>
</dbReference>
<evidence type="ECO:0000256" key="2">
    <source>
        <dbReference type="SAM" id="Phobius"/>
    </source>
</evidence>
<keyword evidence="2" id="KW-0472">Membrane</keyword>
<dbReference type="OrthoDB" id="5835829at2759"/>
<feature type="transmembrane region" description="Helical" evidence="2">
    <location>
        <begin position="434"/>
        <end position="454"/>
    </location>
</feature>
<feature type="compositionally biased region" description="Basic and acidic residues" evidence="1">
    <location>
        <begin position="1040"/>
        <end position="1051"/>
    </location>
</feature>
<name>A0A2A9ME82_BESBE</name>
<feature type="compositionally biased region" description="Basic and acidic residues" evidence="1">
    <location>
        <begin position="959"/>
        <end position="970"/>
    </location>
</feature>
<evidence type="ECO:0000313" key="3">
    <source>
        <dbReference type="EMBL" id="PFH35504.1"/>
    </source>
</evidence>
<comment type="caution">
    <text evidence="3">The sequence shown here is derived from an EMBL/GenBank/DDBJ whole genome shotgun (WGS) entry which is preliminary data.</text>
</comment>
<evidence type="ECO:0000313" key="4">
    <source>
        <dbReference type="Proteomes" id="UP000224006"/>
    </source>
</evidence>
<dbReference type="STRING" id="94643.A0A2A9ME82"/>
<gene>
    <name evidence="3" type="ORF">BESB_051550</name>
</gene>
<keyword evidence="2" id="KW-1133">Transmembrane helix</keyword>
<feature type="region of interest" description="Disordered" evidence="1">
    <location>
        <begin position="1108"/>
        <end position="1190"/>
    </location>
</feature>
<dbReference type="RefSeq" id="XP_029219513.1">
    <property type="nucleotide sequence ID" value="XM_029363590.1"/>
</dbReference>
<feature type="region of interest" description="Disordered" evidence="1">
    <location>
        <begin position="878"/>
        <end position="901"/>
    </location>
</feature>
<feature type="compositionally biased region" description="Low complexity" evidence="1">
    <location>
        <begin position="831"/>
        <end position="846"/>
    </location>
</feature>
<protein>
    <recommendedName>
        <fullName evidence="5">Transmembrane protein</fullName>
    </recommendedName>
</protein>
<accession>A0A2A9ME82</accession>
<feature type="region of interest" description="Disordered" evidence="1">
    <location>
        <begin position="1208"/>
        <end position="1357"/>
    </location>
</feature>
<feature type="region of interest" description="Disordered" evidence="1">
    <location>
        <begin position="508"/>
        <end position="530"/>
    </location>
</feature>